<comment type="caution">
    <text evidence="1">The sequence shown here is derived from an EMBL/GenBank/DDBJ whole genome shotgun (WGS) entry which is preliminary data.</text>
</comment>
<proteinExistence type="predicted"/>
<sequence>MLSWIANKAGIPEGFEKKRVDLDGQLLKSLYASDIYLPNQLREVVRQIRKIVSCSWKDPSSIYYLLLEKGGVSCVYDVCNDTNDVYGDLLNCFYDMCNKYLGANGDDQSYIDILNRHGFSSDVKPISQNSAQRFLWSYILVHEYVSGEERSEALAQIEREYKA</sequence>
<reference evidence="1 2" key="1">
    <citation type="submission" date="2019-07" db="EMBL/GenBank/DDBJ databases">
        <title>Whole genome shotgun sequence of Halomonas cupida NBRC 102219.</title>
        <authorList>
            <person name="Hosoyama A."/>
            <person name="Uohara A."/>
            <person name="Ohji S."/>
            <person name="Ichikawa N."/>
        </authorList>
    </citation>
    <scope>NUCLEOTIDE SEQUENCE [LARGE SCALE GENOMIC DNA]</scope>
    <source>
        <strain evidence="1 2">NBRC 102219</strain>
    </source>
</reference>
<name>A0ABQ0WKH8_9GAMM</name>
<evidence type="ECO:0000313" key="1">
    <source>
        <dbReference type="EMBL" id="GEN26082.1"/>
    </source>
</evidence>
<accession>A0ABQ0WKH8</accession>
<dbReference type="RefSeq" id="WP_143166209.1">
    <property type="nucleotide sequence ID" value="NZ_BJXU01000187.1"/>
</dbReference>
<gene>
    <name evidence="1" type="ORF">HCU01_40310</name>
</gene>
<dbReference type="EMBL" id="BJXU01000187">
    <property type="protein sequence ID" value="GEN26082.1"/>
    <property type="molecule type" value="Genomic_DNA"/>
</dbReference>
<evidence type="ECO:0000313" key="2">
    <source>
        <dbReference type="Proteomes" id="UP000321726"/>
    </source>
</evidence>
<organism evidence="1 2">
    <name type="scientific">Halomonas cupida</name>
    <dbReference type="NCBI Taxonomy" id="44933"/>
    <lineage>
        <taxon>Bacteria</taxon>
        <taxon>Pseudomonadati</taxon>
        <taxon>Pseudomonadota</taxon>
        <taxon>Gammaproteobacteria</taxon>
        <taxon>Oceanospirillales</taxon>
        <taxon>Halomonadaceae</taxon>
        <taxon>Halomonas</taxon>
    </lineage>
</organism>
<dbReference type="Proteomes" id="UP000321726">
    <property type="component" value="Unassembled WGS sequence"/>
</dbReference>
<protein>
    <submittedName>
        <fullName evidence="1">Uncharacterized protein</fullName>
    </submittedName>
</protein>
<keyword evidence="2" id="KW-1185">Reference proteome</keyword>